<dbReference type="SUPFAM" id="SSF56300">
    <property type="entry name" value="Metallo-dependent phosphatases"/>
    <property type="match status" value="1"/>
</dbReference>
<evidence type="ECO:0000256" key="1">
    <source>
        <dbReference type="ARBA" id="ARBA00022723"/>
    </source>
</evidence>
<keyword evidence="7" id="KW-1185">Reference proteome</keyword>
<dbReference type="OrthoDB" id="651281at2"/>
<dbReference type="InterPro" id="IPR029052">
    <property type="entry name" value="Metallo-depent_PP-like"/>
</dbReference>
<dbReference type="InterPro" id="IPR042283">
    <property type="entry name" value="GpdQ_catalytic"/>
</dbReference>
<evidence type="ECO:0000313" key="6">
    <source>
        <dbReference type="EMBL" id="CTQ79123.1"/>
    </source>
</evidence>
<dbReference type="STRING" id="311410.LA5095_05776"/>
<name>A0A0M7AZH1_9HYPH</name>
<dbReference type="GeneID" id="97673254"/>
<keyword evidence="1" id="KW-0479">Metal-binding</keyword>
<dbReference type="InterPro" id="IPR042281">
    <property type="entry name" value="GpdQ_beta-strand"/>
</dbReference>
<evidence type="ECO:0000259" key="5">
    <source>
        <dbReference type="Pfam" id="PF00149"/>
    </source>
</evidence>
<dbReference type="EC" id="3.1.4.17" evidence="6"/>
<feature type="domain" description="Calcineurin-like phosphoesterase" evidence="5">
    <location>
        <begin position="4"/>
        <end position="199"/>
    </location>
</feature>
<protein>
    <submittedName>
        <fullName evidence="6">3',5'-cyclic adenosine monophosphate phosphodiesterase CpdA</fullName>
        <ecNumber evidence="6">3.1.4.17</ecNumber>
    </submittedName>
</protein>
<accession>A0A0M7AZH1</accession>
<dbReference type="AlphaFoldDB" id="A0A0M7AZH1"/>
<evidence type="ECO:0000256" key="3">
    <source>
        <dbReference type="ARBA" id="ARBA00023004"/>
    </source>
</evidence>
<evidence type="ECO:0000256" key="4">
    <source>
        <dbReference type="ARBA" id="ARBA00025742"/>
    </source>
</evidence>
<evidence type="ECO:0000256" key="2">
    <source>
        <dbReference type="ARBA" id="ARBA00022801"/>
    </source>
</evidence>
<dbReference type="PANTHER" id="PTHR42988">
    <property type="entry name" value="PHOSPHOHYDROLASE"/>
    <property type="match status" value="1"/>
</dbReference>
<proteinExistence type="inferred from homology"/>
<keyword evidence="2 6" id="KW-0378">Hydrolase</keyword>
<organism evidence="6 7">
    <name type="scientific">Roseibium album</name>
    <dbReference type="NCBI Taxonomy" id="311410"/>
    <lineage>
        <taxon>Bacteria</taxon>
        <taxon>Pseudomonadati</taxon>
        <taxon>Pseudomonadota</taxon>
        <taxon>Alphaproteobacteria</taxon>
        <taxon>Hyphomicrobiales</taxon>
        <taxon>Stappiaceae</taxon>
        <taxon>Roseibium</taxon>
    </lineage>
</organism>
<gene>
    <name evidence="6" type="primary">cpdA_3</name>
    <name evidence="6" type="ORF">LA5096_06026</name>
</gene>
<dbReference type="InterPro" id="IPR026575">
    <property type="entry name" value="GpdQ/CpdA-like"/>
</dbReference>
<sequence length="278" mass="30674">MTLIAQITDLHLRPKGLACYRVSDTNMMAERAVRSLLSLTQQADAIVVTGDLTDRSDPREYAVARELLSRFEVPVFLLPGNHDSSEGMRREMAGYPGIGENRDGKIFYSAMIEGIQLIALDSHLSGHPQGYLGNEQLSWLEAALRKCDAPTIIALHHPPALTGIEHMDNMGLNDAAALEEVLSPHTHVQRILCGHVHRPIVTSFAGKIMTLAPSTGHQVALDLRENSPAMFNFEPAAYFLHSHSEKTGIVTHMAYVENFPGPYHFFADQGVTWPGDEN</sequence>
<dbReference type="Gene3D" id="3.60.21.40">
    <property type="entry name" value="GpdQ, catalytic alpha/beta sandwich domain"/>
    <property type="match status" value="1"/>
</dbReference>
<dbReference type="CDD" id="cd07402">
    <property type="entry name" value="MPP_GpdQ"/>
    <property type="match status" value="1"/>
</dbReference>
<keyword evidence="3" id="KW-0408">Iron</keyword>
<dbReference type="PANTHER" id="PTHR42988:SF2">
    <property type="entry name" value="CYCLIC NUCLEOTIDE PHOSPHODIESTERASE CBUA0032-RELATED"/>
    <property type="match status" value="1"/>
</dbReference>
<dbReference type="EMBL" id="CXWC01000017">
    <property type="protein sequence ID" value="CTQ79123.1"/>
    <property type="molecule type" value="Genomic_DNA"/>
</dbReference>
<reference evidence="7" key="1">
    <citation type="submission" date="2015-07" db="EMBL/GenBank/DDBJ databases">
        <authorList>
            <person name="Rodrigo-Torres Lidia"/>
            <person name="Arahal R.David."/>
        </authorList>
    </citation>
    <scope>NUCLEOTIDE SEQUENCE [LARGE SCALE GENOMIC DNA]</scope>
    <source>
        <strain evidence="7">CECT 5096</strain>
    </source>
</reference>
<dbReference type="GO" id="GO:0046872">
    <property type="term" value="F:metal ion binding"/>
    <property type="evidence" value="ECO:0007669"/>
    <property type="project" value="UniProtKB-KW"/>
</dbReference>
<dbReference type="Proteomes" id="UP000049983">
    <property type="component" value="Unassembled WGS sequence"/>
</dbReference>
<dbReference type="GO" id="GO:0004114">
    <property type="term" value="F:3',5'-cyclic-nucleotide phosphodiesterase activity"/>
    <property type="evidence" value="ECO:0007669"/>
    <property type="project" value="UniProtKB-EC"/>
</dbReference>
<dbReference type="Pfam" id="PF00149">
    <property type="entry name" value="Metallophos"/>
    <property type="match status" value="1"/>
</dbReference>
<dbReference type="RefSeq" id="WP_055121261.1">
    <property type="nucleotide sequence ID" value="NZ_CXWA01000014.1"/>
</dbReference>
<dbReference type="InterPro" id="IPR004843">
    <property type="entry name" value="Calcineurin-like_PHP"/>
</dbReference>
<evidence type="ECO:0000313" key="7">
    <source>
        <dbReference type="Proteomes" id="UP000049983"/>
    </source>
</evidence>
<dbReference type="Gene3D" id="3.30.750.180">
    <property type="entry name" value="GpdQ, beta-strand dimerisation domain"/>
    <property type="match status" value="1"/>
</dbReference>
<dbReference type="InterPro" id="IPR050884">
    <property type="entry name" value="CNP_phosphodiesterase-III"/>
</dbReference>
<comment type="similarity">
    <text evidence="4">Belongs to the cyclic nucleotide phosphodiesterase class-III family.</text>
</comment>